<name>X0ZR59_9ZZZZ</name>
<evidence type="ECO:0000313" key="1">
    <source>
        <dbReference type="EMBL" id="GAG62923.1"/>
    </source>
</evidence>
<proteinExistence type="predicted"/>
<reference evidence="1" key="1">
    <citation type="journal article" date="2014" name="Front. Microbiol.">
        <title>High frequency of phylogenetically diverse reductive dehalogenase-homologous genes in deep subseafloor sedimentary metagenomes.</title>
        <authorList>
            <person name="Kawai M."/>
            <person name="Futagami T."/>
            <person name="Toyoda A."/>
            <person name="Takaki Y."/>
            <person name="Nishi S."/>
            <person name="Hori S."/>
            <person name="Arai W."/>
            <person name="Tsubouchi T."/>
            <person name="Morono Y."/>
            <person name="Uchiyama I."/>
            <person name="Ito T."/>
            <person name="Fujiyama A."/>
            <person name="Inagaki F."/>
            <person name="Takami H."/>
        </authorList>
    </citation>
    <scope>NUCLEOTIDE SEQUENCE</scope>
    <source>
        <strain evidence="1">Expedition CK06-06</strain>
    </source>
</reference>
<accession>X0ZR59</accession>
<sequence>MTYIQDDEDPDFLFSLGVSWLFSVISSEEQSSLRYLLGLEA</sequence>
<dbReference type="AlphaFoldDB" id="X0ZR59"/>
<comment type="caution">
    <text evidence="1">The sequence shown here is derived from an EMBL/GenBank/DDBJ whole genome shotgun (WGS) entry which is preliminary data.</text>
</comment>
<protein>
    <submittedName>
        <fullName evidence="1">Uncharacterized protein</fullName>
    </submittedName>
</protein>
<gene>
    <name evidence="1" type="ORF">S01H4_07590</name>
</gene>
<organism evidence="1">
    <name type="scientific">marine sediment metagenome</name>
    <dbReference type="NCBI Taxonomy" id="412755"/>
    <lineage>
        <taxon>unclassified sequences</taxon>
        <taxon>metagenomes</taxon>
        <taxon>ecological metagenomes</taxon>
    </lineage>
</organism>
<dbReference type="EMBL" id="BART01002500">
    <property type="protein sequence ID" value="GAG62923.1"/>
    <property type="molecule type" value="Genomic_DNA"/>
</dbReference>